<proteinExistence type="predicted"/>
<dbReference type="GeneID" id="19403575"/>
<reference evidence="2 3" key="2">
    <citation type="journal article" date="2013" name="PLoS Genet.">
        <title>Comparative genome structure, secondary metabolite, and effector coding capacity across Cochliobolus pathogens.</title>
        <authorList>
            <person name="Condon B.J."/>
            <person name="Leng Y."/>
            <person name="Wu D."/>
            <person name="Bushley K.E."/>
            <person name="Ohm R.A."/>
            <person name="Otillar R."/>
            <person name="Martin J."/>
            <person name="Schackwitz W."/>
            <person name="Grimwood J."/>
            <person name="MohdZainudin N."/>
            <person name="Xue C."/>
            <person name="Wang R."/>
            <person name="Manning V.A."/>
            <person name="Dhillon B."/>
            <person name="Tu Z.J."/>
            <person name="Steffenson B.J."/>
            <person name="Salamov A."/>
            <person name="Sun H."/>
            <person name="Lowry S."/>
            <person name="LaButti K."/>
            <person name="Han J."/>
            <person name="Copeland A."/>
            <person name="Lindquist E."/>
            <person name="Barry K."/>
            <person name="Schmutz J."/>
            <person name="Baker S.E."/>
            <person name="Ciuffetti L.M."/>
            <person name="Grigoriev I.V."/>
            <person name="Zhong S."/>
            <person name="Turgeon B.G."/>
        </authorList>
    </citation>
    <scope>NUCLEOTIDE SEQUENCE [LARGE SCALE GENOMIC DNA]</scope>
    <source>
        <strain evidence="3">28A</strain>
    </source>
</reference>
<feature type="compositionally biased region" description="Polar residues" evidence="1">
    <location>
        <begin position="95"/>
        <end position="105"/>
    </location>
</feature>
<evidence type="ECO:0000256" key="1">
    <source>
        <dbReference type="SAM" id="MobiDB-lite"/>
    </source>
</evidence>
<dbReference type="Proteomes" id="UP000016935">
    <property type="component" value="Unassembled WGS sequence"/>
</dbReference>
<keyword evidence="3" id="KW-1185">Reference proteome</keyword>
<feature type="region of interest" description="Disordered" evidence="1">
    <location>
        <begin position="87"/>
        <end position="107"/>
    </location>
</feature>
<reference evidence="2 3" key="1">
    <citation type="journal article" date="2012" name="PLoS Pathog.">
        <title>Diverse lifestyles and strategies of plant pathogenesis encoded in the genomes of eighteen Dothideomycetes fungi.</title>
        <authorList>
            <person name="Ohm R.A."/>
            <person name="Feau N."/>
            <person name="Henrissat B."/>
            <person name="Schoch C.L."/>
            <person name="Horwitz B.A."/>
            <person name="Barry K.W."/>
            <person name="Condon B.J."/>
            <person name="Copeland A.C."/>
            <person name="Dhillon B."/>
            <person name="Glaser F."/>
            <person name="Hesse C.N."/>
            <person name="Kosti I."/>
            <person name="LaButti K."/>
            <person name="Lindquist E.A."/>
            <person name="Lucas S."/>
            <person name="Salamov A.A."/>
            <person name="Bradshaw R.E."/>
            <person name="Ciuffetti L."/>
            <person name="Hamelin R.C."/>
            <person name="Kema G.H.J."/>
            <person name="Lawrence C."/>
            <person name="Scott J.A."/>
            <person name="Spatafora J.W."/>
            <person name="Turgeon B.G."/>
            <person name="de Wit P.J.G.M."/>
            <person name="Zhong S."/>
            <person name="Goodwin S.B."/>
            <person name="Grigoriev I.V."/>
        </authorList>
    </citation>
    <scope>NUCLEOTIDE SEQUENCE [LARGE SCALE GENOMIC DNA]</scope>
    <source>
        <strain evidence="3">28A</strain>
    </source>
</reference>
<evidence type="ECO:0000313" key="3">
    <source>
        <dbReference type="Proteomes" id="UP000016935"/>
    </source>
</evidence>
<name>R0KDN8_EXST2</name>
<dbReference type="EMBL" id="KB908592">
    <property type="protein sequence ID" value="EOA87464.1"/>
    <property type="molecule type" value="Genomic_DNA"/>
</dbReference>
<gene>
    <name evidence="2" type="ORF">SETTUDRAFT_31720</name>
</gene>
<organism evidence="2 3">
    <name type="scientific">Exserohilum turcicum (strain 28A)</name>
    <name type="common">Northern leaf blight fungus</name>
    <name type="synonym">Setosphaeria turcica</name>
    <dbReference type="NCBI Taxonomy" id="671987"/>
    <lineage>
        <taxon>Eukaryota</taxon>
        <taxon>Fungi</taxon>
        <taxon>Dikarya</taxon>
        <taxon>Ascomycota</taxon>
        <taxon>Pezizomycotina</taxon>
        <taxon>Dothideomycetes</taxon>
        <taxon>Pleosporomycetidae</taxon>
        <taxon>Pleosporales</taxon>
        <taxon>Pleosporineae</taxon>
        <taxon>Pleosporaceae</taxon>
        <taxon>Exserohilum</taxon>
    </lineage>
</organism>
<evidence type="ECO:0000313" key="2">
    <source>
        <dbReference type="EMBL" id="EOA87464.1"/>
    </source>
</evidence>
<accession>R0KDN8</accession>
<dbReference type="HOGENOM" id="CLU_1679038_0_0_1"/>
<dbReference type="AlphaFoldDB" id="R0KDN8"/>
<dbReference type="RefSeq" id="XP_008025092.1">
    <property type="nucleotide sequence ID" value="XM_008026901.1"/>
</dbReference>
<protein>
    <submittedName>
        <fullName evidence="2">Uncharacterized protein</fullName>
    </submittedName>
</protein>
<feature type="region of interest" description="Disordered" evidence="1">
    <location>
        <begin position="127"/>
        <end position="157"/>
    </location>
</feature>
<sequence length="157" mass="16796">MSAFNSAPYTPTVRTVPDSPTIRNAKLSVTMTAGYGRHIFELTTTCYHACCGAAGSMSSQSAKPQNRTHQYNAALSLPVGLGRTSMHPSTPPTFGHSSADTNTQAAGGLPRRYEFTGAIMHAACKPASDTSNFQPHGPHLSQHQPHVRLQSPKQVHN</sequence>